<comment type="caution">
    <text evidence="5">The sequence shown here is derived from an EMBL/GenBank/DDBJ whole genome shotgun (WGS) entry which is preliminary data.</text>
</comment>
<sequence length="539" mass="60543">MCQEVCYCRMGFITYIKHEMGYKLKIGVISPNDPREWVRAVNTEMMLKHETLLINVLRVHGYEVVRGGEGLPANEQLAWNTGLVIKHVKNVAKHKPDVLILNQGSWTFPYDSVDAVKLFEKETGDIARVVIFSHKETKVPGLVAGMAVGGALKRLGIPYVLCYGDIEHDGEAINRLFKILEFHEQRVRAAPKVKEVTSQLPYQKYLAFGGMALKMATATTDVDLWQKVFGVSYDNLGQSVLKDRALGMVKWYDKPGTGRFEIIDDRVQEAFNMIHGKGVGKVELGQPEVLNLNKLVYQISLYYAAYDIIAEHNATFAGIKCQDELSANECTACIATAYLNNDVDPAGHDKLIIPTACENDMDSALTQLILYMMSGKPVGFGDFRDISNGTLIIMNCGQHPPYYFGTTDEAPLAKLARVEYMPQEIFYRAGGAAVRGRTPGGELITVARLARENLRYVLVATVVETIEVDPDEHERYNYAWPMIKGKLFIPEDTMIDMWPCNHLAFTYGDYTAHLVEFAHRLDIGFKVFDRNGLEYTKPS</sequence>
<dbReference type="GO" id="GO:0005737">
    <property type="term" value="C:cytoplasm"/>
    <property type="evidence" value="ECO:0007669"/>
    <property type="project" value="InterPro"/>
</dbReference>
<gene>
    <name evidence="5" type="ORF">CGW93_02005</name>
</gene>
<dbReference type="InterPro" id="IPR038392">
    <property type="entry name" value="Fucose_isomerase_dom2_sf"/>
</dbReference>
<dbReference type="Proteomes" id="UP000216312">
    <property type="component" value="Unassembled WGS sequence"/>
</dbReference>
<dbReference type="Gene3D" id="3.40.275.10">
    <property type="entry name" value="L-fucose Isomerase, Chain A, domain 2"/>
    <property type="match status" value="1"/>
</dbReference>
<protein>
    <recommendedName>
        <fullName evidence="7">Fucose isomerase</fullName>
    </recommendedName>
</protein>
<dbReference type="InterPro" id="IPR009015">
    <property type="entry name" value="Fucose_isomerase_N/cen_sf"/>
</dbReference>
<evidence type="ECO:0000259" key="3">
    <source>
        <dbReference type="Pfam" id="PF02952"/>
    </source>
</evidence>
<dbReference type="PANTHER" id="PTHR37840:SF1">
    <property type="entry name" value="L-FUCOSE ISOMERASE"/>
    <property type="match status" value="1"/>
</dbReference>
<dbReference type="PANTHER" id="PTHR37840">
    <property type="entry name" value="L-FUCOSE ISOMERASE"/>
    <property type="match status" value="1"/>
</dbReference>
<dbReference type="Pfam" id="PF02952">
    <property type="entry name" value="Fucose_iso_C"/>
    <property type="match status" value="1"/>
</dbReference>
<evidence type="ECO:0000256" key="2">
    <source>
        <dbReference type="ARBA" id="ARBA00023277"/>
    </source>
</evidence>
<dbReference type="AlphaFoldDB" id="A0A257LUN1"/>
<evidence type="ECO:0000256" key="1">
    <source>
        <dbReference type="ARBA" id="ARBA00023235"/>
    </source>
</evidence>
<feature type="domain" description="L-fucose isomerase N-terminal-1" evidence="4">
    <location>
        <begin position="24"/>
        <end position="171"/>
    </location>
</feature>
<evidence type="ECO:0000259" key="4">
    <source>
        <dbReference type="Pfam" id="PF07881"/>
    </source>
</evidence>
<evidence type="ECO:0008006" key="7">
    <source>
        <dbReference type="Google" id="ProtNLM"/>
    </source>
</evidence>
<dbReference type="GO" id="GO:0008736">
    <property type="term" value="F:L-fucose isomerase activity"/>
    <property type="evidence" value="ECO:0007669"/>
    <property type="project" value="InterPro"/>
</dbReference>
<dbReference type="InterPro" id="IPR038393">
    <property type="entry name" value="Fuc_iso_dom3_sf"/>
</dbReference>
<dbReference type="InterPro" id="IPR005763">
    <property type="entry name" value="Fucose_isomerase"/>
</dbReference>
<reference evidence="6" key="1">
    <citation type="submission" date="2017-07" db="EMBL/GenBank/DDBJ databases">
        <title>Novel pathways for hydrocarbon cycling and metabolic interdependencies in hydrothermal sediment communities.</title>
        <authorList>
            <person name="Dombrowski N."/>
            <person name="Seitz K."/>
            <person name="Teske A."/>
            <person name="Baker B."/>
        </authorList>
    </citation>
    <scope>NUCLEOTIDE SEQUENCE [LARGE SCALE GENOMIC DNA]</scope>
</reference>
<dbReference type="InterPro" id="IPR012888">
    <property type="entry name" value="Fucose_iso_N1"/>
</dbReference>
<evidence type="ECO:0000313" key="5">
    <source>
        <dbReference type="EMBL" id="OYV03189.1"/>
    </source>
</evidence>
<dbReference type="GO" id="GO:0019571">
    <property type="term" value="P:D-arabinose catabolic process"/>
    <property type="evidence" value="ECO:0007669"/>
    <property type="project" value="TreeGrafter"/>
</dbReference>
<dbReference type="Pfam" id="PF07881">
    <property type="entry name" value="Fucose_iso_N1"/>
    <property type="match status" value="1"/>
</dbReference>
<evidence type="ECO:0000313" key="6">
    <source>
        <dbReference type="Proteomes" id="UP000216312"/>
    </source>
</evidence>
<dbReference type="GO" id="GO:0008790">
    <property type="term" value="F:arabinose isomerase activity"/>
    <property type="evidence" value="ECO:0007669"/>
    <property type="project" value="TreeGrafter"/>
</dbReference>
<dbReference type="GO" id="GO:0030145">
    <property type="term" value="F:manganese ion binding"/>
    <property type="evidence" value="ECO:0007669"/>
    <property type="project" value="InterPro"/>
</dbReference>
<dbReference type="InterPro" id="IPR015888">
    <property type="entry name" value="Fuc_isomerase_C"/>
</dbReference>
<dbReference type="SUPFAM" id="SSF53743">
    <property type="entry name" value="FucI/AraA N-terminal and middle domains"/>
    <property type="match status" value="1"/>
</dbReference>
<dbReference type="Gene3D" id="3.20.14.10">
    <property type="entry name" value="L-fucose/L-arabinose isomerase, C-terminal"/>
    <property type="match status" value="1"/>
</dbReference>
<proteinExistence type="predicted"/>
<keyword evidence="1" id="KW-0413">Isomerase</keyword>
<feature type="domain" description="L-fucose isomerase C-terminal" evidence="3">
    <location>
        <begin position="394"/>
        <end position="525"/>
    </location>
</feature>
<name>A0A257LUN1_UNCW3</name>
<organism evidence="5 6">
    <name type="scientific">candidate division WOR-3 bacterium 4484_18</name>
    <dbReference type="NCBI Taxonomy" id="2020626"/>
    <lineage>
        <taxon>Bacteria</taxon>
        <taxon>Bacteria division WOR-3</taxon>
    </lineage>
</organism>
<accession>A0A257LUN1</accession>
<dbReference type="EMBL" id="NMUJ01000017">
    <property type="protein sequence ID" value="OYV03189.1"/>
    <property type="molecule type" value="Genomic_DNA"/>
</dbReference>
<keyword evidence="2" id="KW-0119">Carbohydrate metabolism</keyword>
<dbReference type="GO" id="GO:0042355">
    <property type="term" value="P:L-fucose catabolic process"/>
    <property type="evidence" value="ECO:0007669"/>
    <property type="project" value="TreeGrafter"/>
</dbReference>